<feature type="compositionally biased region" description="Low complexity" evidence="1">
    <location>
        <begin position="197"/>
        <end position="218"/>
    </location>
</feature>
<feature type="compositionally biased region" description="Low complexity" evidence="1">
    <location>
        <begin position="81"/>
        <end position="96"/>
    </location>
</feature>
<feature type="region of interest" description="Disordered" evidence="1">
    <location>
        <begin position="238"/>
        <end position="262"/>
    </location>
</feature>
<evidence type="ECO:0000313" key="4">
    <source>
        <dbReference type="Proteomes" id="UP001462640"/>
    </source>
</evidence>
<feature type="compositionally biased region" description="Low complexity" evidence="1">
    <location>
        <begin position="118"/>
        <end position="131"/>
    </location>
</feature>
<dbReference type="InterPro" id="IPR011723">
    <property type="entry name" value="Znf/thioredoxin_put"/>
</dbReference>
<name>A0ABV0GA40_9BURK</name>
<evidence type="ECO:0000313" key="3">
    <source>
        <dbReference type="EMBL" id="MEO3711925.1"/>
    </source>
</evidence>
<sequence>MSLATRCTACGTIFRVVQDQLRVSEGWVRCGRCAEVFDAREQLFDLDREAPPPWPPAGPESMIDVASEEAFAPAQPPAPAPRVVAPAQPAAHAAPPLARPPTPTPAPPPPPPARPMAREAAAMAPATPPSAGVGTVAHEEARQPLQAPAWSAGGERPGDRREPFWEEPSTPAAPLDAREDLPEPKGLKFEPPEPLEEAPAPMVARPPAAPQPAAAASPDLGPDVVLSPRLKTAQAQAKAAQESAPAAASAASTMPDAPARKPGFLRRAEGEARWQRPGVRLALGLGSVLLLLTAAAQLGWHYRDALSTQSPLARQWLGGACEKLGCELQPWRRLDAFSVESTGLSEAASGNHYKFSLSLRNKSPWELATPWVELSLNDGNGKVLMKKALKPEDFANGRASTGANSEQALQLVFSTGRQRVNGYTVEIFYP</sequence>
<reference evidence="3 4" key="1">
    <citation type="submission" date="2024-05" db="EMBL/GenBank/DDBJ databases">
        <title>Roseateles sp. 2.12 16S ribosomal RNA gene Genome sequencing and assembly.</title>
        <authorList>
            <person name="Woo H."/>
        </authorList>
    </citation>
    <scope>NUCLEOTIDE SEQUENCE [LARGE SCALE GENOMIC DNA]</scope>
    <source>
        <strain evidence="3 4">2.12</strain>
    </source>
</reference>
<dbReference type="Pfam" id="PF11906">
    <property type="entry name" value="DUF3426"/>
    <property type="match status" value="1"/>
</dbReference>
<dbReference type="RefSeq" id="WP_347606367.1">
    <property type="nucleotide sequence ID" value="NZ_JBDPZC010000001.1"/>
</dbReference>
<feature type="compositionally biased region" description="Pro residues" evidence="1">
    <location>
        <begin position="97"/>
        <end position="114"/>
    </location>
</feature>
<proteinExistence type="predicted"/>
<evidence type="ECO:0000259" key="2">
    <source>
        <dbReference type="Pfam" id="PF13719"/>
    </source>
</evidence>
<accession>A0ABV0GA40</accession>
<feature type="domain" description="Zinc finger/thioredoxin putative" evidence="2">
    <location>
        <begin position="3"/>
        <end position="39"/>
    </location>
</feature>
<dbReference type="Proteomes" id="UP001462640">
    <property type="component" value="Unassembled WGS sequence"/>
</dbReference>
<protein>
    <submittedName>
        <fullName evidence="3">Zinc-ribbon and DUF3426 domain-containing protein</fullName>
    </submittedName>
</protein>
<dbReference type="Pfam" id="PF13719">
    <property type="entry name" value="Zn_ribbon_5"/>
    <property type="match status" value="1"/>
</dbReference>
<evidence type="ECO:0000256" key="1">
    <source>
        <dbReference type="SAM" id="MobiDB-lite"/>
    </source>
</evidence>
<feature type="compositionally biased region" description="Low complexity" evidence="1">
    <location>
        <begin position="238"/>
        <end position="257"/>
    </location>
</feature>
<dbReference type="InterPro" id="IPR021834">
    <property type="entry name" value="DUF3426"/>
</dbReference>
<gene>
    <name evidence="3" type="ORF">ABDJ40_04005</name>
</gene>
<comment type="caution">
    <text evidence="3">The sequence shown here is derived from an EMBL/GenBank/DDBJ whole genome shotgun (WGS) entry which is preliminary data.</text>
</comment>
<dbReference type="EMBL" id="JBDPZC010000001">
    <property type="protein sequence ID" value="MEO3711925.1"/>
    <property type="molecule type" value="Genomic_DNA"/>
</dbReference>
<feature type="region of interest" description="Disordered" evidence="1">
    <location>
        <begin position="70"/>
        <end position="221"/>
    </location>
</feature>
<dbReference type="NCBIfam" id="TIGR02098">
    <property type="entry name" value="MJ0042_CXXC"/>
    <property type="match status" value="1"/>
</dbReference>
<organism evidence="3 4">
    <name type="scientific">Roseateles flavus</name>
    <dbReference type="NCBI Taxonomy" id="3149041"/>
    <lineage>
        <taxon>Bacteria</taxon>
        <taxon>Pseudomonadati</taxon>
        <taxon>Pseudomonadota</taxon>
        <taxon>Betaproteobacteria</taxon>
        <taxon>Burkholderiales</taxon>
        <taxon>Sphaerotilaceae</taxon>
        <taxon>Roseateles</taxon>
    </lineage>
</organism>
<feature type="compositionally biased region" description="Basic and acidic residues" evidence="1">
    <location>
        <begin position="176"/>
        <end position="191"/>
    </location>
</feature>
<keyword evidence="4" id="KW-1185">Reference proteome</keyword>